<comment type="caution">
    <text evidence="1">The sequence shown here is derived from an EMBL/GenBank/DDBJ whole genome shotgun (WGS) entry which is preliminary data.</text>
</comment>
<evidence type="ECO:0000313" key="2">
    <source>
        <dbReference type="Proteomes" id="UP000603457"/>
    </source>
</evidence>
<protein>
    <submittedName>
        <fullName evidence="1">Uncharacterized protein</fullName>
    </submittedName>
</protein>
<reference evidence="1 2" key="1">
    <citation type="journal article" date="2020" name="ISME J.">
        <title>Comparative genomics reveals insights into cyanobacterial evolution and habitat adaptation.</title>
        <authorList>
            <person name="Chen M.Y."/>
            <person name="Teng W.K."/>
            <person name="Zhao L."/>
            <person name="Hu C.X."/>
            <person name="Zhou Y.K."/>
            <person name="Han B.P."/>
            <person name="Song L.R."/>
            <person name="Shu W.S."/>
        </authorList>
    </citation>
    <scope>NUCLEOTIDE SEQUENCE [LARGE SCALE GENOMIC DNA]</scope>
    <source>
        <strain evidence="1 2">FACHB-130</strain>
    </source>
</reference>
<evidence type="ECO:0000313" key="1">
    <source>
        <dbReference type="EMBL" id="MBD2594056.1"/>
    </source>
</evidence>
<dbReference type="EMBL" id="JACJTB010000005">
    <property type="protein sequence ID" value="MBD2594056.1"/>
    <property type="molecule type" value="Genomic_DNA"/>
</dbReference>
<dbReference type="Proteomes" id="UP000603457">
    <property type="component" value="Unassembled WGS sequence"/>
</dbReference>
<organism evidence="1 2">
    <name type="scientific">Nostoc spongiaeforme FACHB-130</name>
    <dbReference type="NCBI Taxonomy" id="1357510"/>
    <lineage>
        <taxon>Bacteria</taxon>
        <taxon>Bacillati</taxon>
        <taxon>Cyanobacteriota</taxon>
        <taxon>Cyanophyceae</taxon>
        <taxon>Nostocales</taxon>
        <taxon>Nostocaceae</taxon>
        <taxon>Nostoc</taxon>
    </lineage>
</organism>
<proteinExistence type="predicted"/>
<dbReference type="RefSeq" id="WP_190966968.1">
    <property type="nucleotide sequence ID" value="NZ_JACJTB010000005.1"/>
</dbReference>
<keyword evidence="2" id="KW-1185">Reference proteome</keyword>
<sequence>MIATNGLLKSLPVETFSIQNLKSKIQNGISSRDELLKQIATIGMR</sequence>
<name>A0ABR8FTB5_9NOSO</name>
<gene>
    <name evidence="1" type="ORF">H6G74_06895</name>
</gene>
<accession>A0ABR8FTB5</accession>